<name>A0A5B7GZT0_PORTR</name>
<keyword evidence="2" id="KW-1185">Reference proteome</keyword>
<comment type="caution">
    <text evidence="1">The sequence shown here is derived from an EMBL/GenBank/DDBJ whole genome shotgun (WGS) entry which is preliminary data.</text>
</comment>
<accession>A0A5B7GZT0</accession>
<dbReference type="Proteomes" id="UP000324222">
    <property type="component" value="Unassembled WGS sequence"/>
</dbReference>
<evidence type="ECO:0000313" key="1">
    <source>
        <dbReference type="EMBL" id="MPC65841.1"/>
    </source>
</evidence>
<protein>
    <submittedName>
        <fullName evidence="1">Uncharacterized protein</fullName>
    </submittedName>
</protein>
<dbReference type="AlphaFoldDB" id="A0A5B7GZT0"/>
<reference evidence="1 2" key="1">
    <citation type="submission" date="2019-05" db="EMBL/GenBank/DDBJ databases">
        <title>Another draft genome of Portunus trituberculatus and its Hox gene families provides insights of decapod evolution.</title>
        <authorList>
            <person name="Jeong J.-H."/>
            <person name="Song I."/>
            <person name="Kim S."/>
            <person name="Choi T."/>
            <person name="Kim D."/>
            <person name="Ryu S."/>
            <person name="Kim W."/>
        </authorList>
    </citation>
    <scope>NUCLEOTIDE SEQUENCE [LARGE SCALE GENOMIC DNA]</scope>
    <source>
        <tissue evidence="1">Muscle</tissue>
    </source>
</reference>
<organism evidence="1 2">
    <name type="scientific">Portunus trituberculatus</name>
    <name type="common">Swimming crab</name>
    <name type="synonym">Neptunus trituberculatus</name>
    <dbReference type="NCBI Taxonomy" id="210409"/>
    <lineage>
        <taxon>Eukaryota</taxon>
        <taxon>Metazoa</taxon>
        <taxon>Ecdysozoa</taxon>
        <taxon>Arthropoda</taxon>
        <taxon>Crustacea</taxon>
        <taxon>Multicrustacea</taxon>
        <taxon>Malacostraca</taxon>
        <taxon>Eumalacostraca</taxon>
        <taxon>Eucarida</taxon>
        <taxon>Decapoda</taxon>
        <taxon>Pleocyemata</taxon>
        <taxon>Brachyura</taxon>
        <taxon>Eubrachyura</taxon>
        <taxon>Portunoidea</taxon>
        <taxon>Portunidae</taxon>
        <taxon>Portuninae</taxon>
        <taxon>Portunus</taxon>
    </lineage>
</organism>
<evidence type="ECO:0000313" key="2">
    <source>
        <dbReference type="Proteomes" id="UP000324222"/>
    </source>
</evidence>
<dbReference type="EMBL" id="VSRR010023911">
    <property type="protein sequence ID" value="MPC65841.1"/>
    <property type="molecule type" value="Genomic_DNA"/>
</dbReference>
<proteinExistence type="predicted"/>
<gene>
    <name evidence="1" type="ORF">E2C01_059977</name>
</gene>
<sequence length="92" mass="10758">MAQVHVYRACHLSKTNISYLVLMRVAALWPLCQQADVWRNKLRRKSATSCETRYSSRCWLRDIHVVDRDLMMYAVMFCVAVRDSYAVVLMVG</sequence>